<sequence>MPKTFYSNGKLLLTGEYAILDGAKGLALPTKFGQSLSLSYTDSENFVWNSLDENYTVWFSAELSKKDLKAIYTSDQEVAYRLSHILSEAKKLNPLFEPSTKEVNTVDAKVTFPRDWGLGTSSTLINNIAEWAGVNPYKLLEATFGGSGYDIACAKHNTPIIYKRNGFSPNVEEVIFNPNYSDRLFFVYLNEKKNSRDAITSYRNLDFDKEKLINQINNITEKVLKCSTLAEFENLLNLHETILSQTLQIETIKNIRFADYPNTIKSLGAWGGDFVLVTGTMEDMEYFKNKGYSTILPYKKMILQKKSI</sequence>
<dbReference type="Proteomes" id="UP000430202">
    <property type="component" value="Unassembled WGS sequence"/>
</dbReference>
<dbReference type="NCBIfam" id="NF040656">
    <property type="entry name" value="GHMP_GYDIA"/>
    <property type="match status" value="1"/>
</dbReference>
<evidence type="ECO:0000313" key="2">
    <source>
        <dbReference type="Proteomes" id="UP000430202"/>
    </source>
</evidence>
<dbReference type="InterPro" id="IPR047765">
    <property type="entry name" value="GHMP_GYDIA-like"/>
</dbReference>
<proteinExistence type="predicted"/>
<protein>
    <submittedName>
        <fullName evidence="1">GHMP kinase</fullName>
    </submittedName>
</protein>
<dbReference type="Gene3D" id="3.30.230.10">
    <property type="match status" value="1"/>
</dbReference>
<keyword evidence="2" id="KW-1185">Reference proteome</keyword>
<name>A0A653PC93_9FLAO</name>
<evidence type="ECO:0000313" key="1">
    <source>
        <dbReference type="EMBL" id="VXB27403.1"/>
    </source>
</evidence>
<gene>
    <name evidence="1" type="ORF">MARI151_20196</name>
</gene>
<accession>A0A653PC93</accession>
<dbReference type="InterPro" id="IPR020568">
    <property type="entry name" value="Ribosomal_Su5_D2-typ_SF"/>
</dbReference>
<dbReference type="RefSeq" id="WP_159302114.1">
    <property type="nucleotide sequence ID" value="NZ_LR733271.1"/>
</dbReference>
<dbReference type="AlphaFoldDB" id="A0A653PC93"/>
<dbReference type="GO" id="GO:0016301">
    <property type="term" value="F:kinase activity"/>
    <property type="evidence" value="ECO:0007669"/>
    <property type="project" value="UniProtKB-KW"/>
</dbReference>
<keyword evidence="1" id="KW-0808">Transferase</keyword>
<dbReference type="SUPFAM" id="SSF54211">
    <property type="entry name" value="Ribosomal protein S5 domain 2-like"/>
    <property type="match status" value="1"/>
</dbReference>
<dbReference type="EMBL" id="CABWLR010000002">
    <property type="protein sequence ID" value="VXB27403.1"/>
    <property type="molecule type" value="Genomic_DNA"/>
</dbReference>
<reference evidence="1 2" key="1">
    <citation type="submission" date="2019-10" db="EMBL/GenBank/DDBJ databases">
        <authorList>
            <person name="Karimi E."/>
        </authorList>
    </citation>
    <scope>NUCLEOTIDE SEQUENCE [LARGE SCALE GENOMIC DNA]</scope>
    <source>
        <strain evidence="1">Maribacter sp. 151</strain>
    </source>
</reference>
<dbReference type="InterPro" id="IPR014721">
    <property type="entry name" value="Ribsml_uS5_D2-typ_fold_subgr"/>
</dbReference>
<keyword evidence="1" id="KW-0418">Kinase</keyword>
<organism evidence="1 2">
    <name type="scientific">Maribacter litoralis</name>
    <dbReference type="NCBI Taxonomy" id="2059726"/>
    <lineage>
        <taxon>Bacteria</taxon>
        <taxon>Pseudomonadati</taxon>
        <taxon>Bacteroidota</taxon>
        <taxon>Flavobacteriia</taxon>
        <taxon>Flavobacteriales</taxon>
        <taxon>Flavobacteriaceae</taxon>
        <taxon>Maribacter</taxon>
    </lineage>
</organism>